<keyword evidence="9" id="KW-0560">Oxidoreductase</keyword>
<dbReference type="InterPro" id="IPR039261">
    <property type="entry name" value="FNR_nucleotide-bd"/>
</dbReference>
<dbReference type="PRINTS" id="PR00369">
    <property type="entry name" value="FLAVODOXIN"/>
</dbReference>
<dbReference type="SUPFAM" id="SSF63380">
    <property type="entry name" value="Riboflavin synthase domain-like"/>
    <property type="match status" value="1"/>
</dbReference>
<dbReference type="Gene3D" id="2.40.30.10">
    <property type="entry name" value="Translation factors"/>
    <property type="match status" value="1"/>
</dbReference>
<dbReference type="OrthoDB" id="9764248at2"/>
<gene>
    <name evidence="14" type="ORF">C4K68_16450</name>
</gene>
<dbReference type="InterPro" id="IPR017927">
    <property type="entry name" value="FAD-bd_FR_type"/>
</dbReference>
<evidence type="ECO:0000256" key="3">
    <source>
        <dbReference type="ARBA" id="ARBA00012604"/>
    </source>
</evidence>
<dbReference type="PANTHER" id="PTHR19384">
    <property type="entry name" value="NITRIC OXIDE SYNTHASE-RELATED"/>
    <property type="match status" value="1"/>
</dbReference>
<evidence type="ECO:0000256" key="5">
    <source>
        <dbReference type="ARBA" id="ARBA00022643"/>
    </source>
</evidence>
<dbReference type="InterPro" id="IPR017938">
    <property type="entry name" value="Riboflavin_synthase-like_b-brl"/>
</dbReference>
<evidence type="ECO:0000313" key="15">
    <source>
        <dbReference type="Proteomes" id="UP000238196"/>
    </source>
</evidence>
<keyword evidence="6" id="KW-0274">FAD</keyword>
<dbReference type="PANTHER" id="PTHR19384:SF128">
    <property type="entry name" value="NADPH OXIDOREDUCTASE A"/>
    <property type="match status" value="1"/>
</dbReference>
<dbReference type="InterPro" id="IPR008254">
    <property type="entry name" value="Flavodoxin/NO_synth"/>
</dbReference>
<dbReference type="Proteomes" id="UP000238196">
    <property type="component" value="Unassembled WGS sequence"/>
</dbReference>
<dbReference type="InterPro" id="IPR001433">
    <property type="entry name" value="OxRdtase_FAD/NAD-bd"/>
</dbReference>
<evidence type="ECO:0000313" key="14">
    <source>
        <dbReference type="EMBL" id="PPC76227.1"/>
    </source>
</evidence>
<keyword evidence="5" id="KW-0288">FMN</keyword>
<keyword evidence="7" id="KW-0521">NADP</keyword>
<evidence type="ECO:0000256" key="2">
    <source>
        <dbReference type="ARBA" id="ARBA00001974"/>
    </source>
</evidence>
<dbReference type="Gene3D" id="1.20.990.10">
    <property type="entry name" value="NADPH-cytochrome p450 Reductase, Chain A, domain 3"/>
    <property type="match status" value="1"/>
</dbReference>
<evidence type="ECO:0000259" key="13">
    <source>
        <dbReference type="PROSITE" id="PS51384"/>
    </source>
</evidence>
<comment type="catalytic activity">
    <reaction evidence="11">
        <text>hydrogen sulfide + 3 NADP(+) + 3 H2O = sulfite + 3 NADPH + 4 H(+)</text>
        <dbReference type="Rhea" id="RHEA:13801"/>
        <dbReference type="ChEBI" id="CHEBI:15377"/>
        <dbReference type="ChEBI" id="CHEBI:15378"/>
        <dbReference type="ChEBI" id="CHEBI:17359"/>
        <dbReference type="ChEBI" id="CHEBI:29919"/>
        <dbReference type="ChEBI" id="CHEBI:57783"/>
        <dbReference type="ChEBI" id="CHEBI:58349"/>
        <dbReference type="EC" id="1.8.1.2"/>
    </reaction>
</comment>
<dbReference type="Pfam" id="PF00667">
    <property type="entry name" value="FAD_binding_1"/>
    <property type="match status" value="1"/>
</dbReference>
<dbReference type="InterPro" id="IPR001709">
    <property type="entry name" value="Flavoprot_Pyr_Nucl_cyt_Rdtase"/>
</dbReference>
<evidence type="ECO:0000256" key="7">
    <source>
        <dbReference type="ARBA" id="ARBA00022857"/>
    </source>
</evidence>
<dbReference type="InterPro" id="IPR001094">
    <property type="entry name" value="Flavdoxin-like"/>
</dbReference>
<dbReference type="InterPro" id="IPR023173">
    <property type="entry name" value="NADPH_Cyt_P450_Rdtase_alpha"/>
</dbReference>
<dbReference type="GO" id="GO:0004783">
    <property type="term" value="F:sulfite reductase (NADPH) activity"/>
    <property type="evidence" value="ECO:0007669"/>
    <property type="project" value="UniProtKB-EC"/>
</dbReference>
<dbReference type="Pfam" id="PF00175">
    <property type="entry name" value="NAD_binding_1"/>
    <property type="match status" value="1"/>
</dbReference>
<comment type="cofactor">
    <cofactor evidence="2">
        <name>FAD</name>
        <dbReference type="ChEBI" id="CHEBI:57692"/>
    </cofactor>
</comment>
<dbReference type="FunFam" id="3.40.50.80:FF:000001">
    <property type="entry name" value="NADPH--cytochrome P450 reductase 1"/>
    <property type="match status" value="1"/>
</dbReference>
<protein>
    <recommendedName>
        <fullName evidence="3">assimilatory sulfite reductase (NADPH)</fullName>
        <ecNumber evidence="3">1.8.1.2</ecNumber>
    </recommendedName>
</protein>
<dbReference type="PROSITE" id="PS50902">
    <property type="entry name" value="FLAVODOXIN_LIKE"/>
    <property type="match status" value="1"/>
</dbReference>
<dbReference type="InterPro" id="IPR029039">
    <property type="entry name" value="Flavoprotein-like_sf"/>
</dbReference>
<evidence type="ECO:0000256" key="11">
    <source>
        <dbReference type="ARBA" id="ARBA00052219"/>
    </source>
</evidence>
<dbReference type="SUPFAM" id="SSF52218">
    <property type="entry name" value="Flavoproteins"/>
    <property type="match status" value="1"/>
</dbReference>
<dbReference type="AlphaFoldDB" id="A0A2S5KN01"/>
<evidence type="ECO:0000256" key="8">
    <source>
        <dbReference type="ARBA" id="ARBA00022982"/>
    </source>
</evidence>
<dbReference type="SUPFAM" id="SSF52343">
    <property type="entry name" value="Ferredoxin reductase-like, C-terminal NADP-linked domain"/>
    <property type="match status" value="1"/>
</dbReference>
<keyword evidence="4" id="KW-0285">Flavoprotein</keyword>
<dbReference type="GO" id="GO:0019344">
    <property type="term" value="P:cysteine biosynthetic process"/>
    <property type="evidence" value="ECO:0007669"/>
    <property type="project" value="UniProtKB-KW"/>
</dbReference>
<comment type="cofactor">
    <cofactor evidence="1">
        <name>FMN</name>
        <dbReference type="ChEBI" id="CHEBI:58210"/>
    </cofactor>
</comment>
<reference evidence="14 15" key="1">
    <citation type="submission" date="2018-02" db="EMBL/GenBank/DDBJ databases">
        <title>novel marine gammaproteobacteria from coastal saline agro ecosystem.</title>
        <authorList>
            <person name="Krishnan R."/>
            <person name="Ramesh Kumar N."/>
        </authorList>
    </citation>
    <scope>NUCLEOTIDE SEQUENCE [LARGE SCALE GENOMIC DNA]</scope>
    <source>
        <strain evidence="14 15">228</strain>
    </source>
</reference>
<dbReference type="GO" id="GO:0005829">
    <property type="term" value="C:cytosol"/>
    <property type="evidence" value="ECO:0007669"/>
    <property type="project" value="TreeGrafter"/>
</dbReference>
<keyword evidence="10" id="KW-0198">Cysteine biosynthesis</keyword>
<feature type="domain" description="Flavodoxin-like" evidence="12">
    <location>
        <begin position="7"/>
        <end position="151"/>
    </location>
</feature>
<evidence type="ECO:0000256" key="4">
    <source>
        <dbReference type="ARBA" id="ARBA00022630"/>
    </source>
</evidence>
<evidence type="ECO:0000256" key="6">
    <source>
        <dbReference type="ARBA" id="ARBA00022827"/>
    </source>
</evidence>
<dbReference type="Pfam" id="PF00258">
    <property type="entry name" value="Flavodoxin_1"/>
    <property type="match status" value="1"/>
</dbReference>
<comment type="caution">
    <text evidence="14">The sequence shown here is derived from an EMBL/GenBank/DDBJ whole genome shotgun (WGS) entry which is preliminary data.</text>
</comment>
<name>A0A2S5KN01_9PROT</name>
<dbReference type="Gene3D" id="3.40.50.80">
    <property type="entry name" value="Nucleotide-binding domain of ferredoxin-NADP reductase (FNR) module"/>
    <property type="match status" value="1"/>
</dbReference>
<dbReference type="EMBL" id="PRLP01000055">
    <property type="protein sequence ID" value="PPC76227.1"/>
    <property type="molecule type" value="Genomic_DNA"/>
</dbReference>
<dbReference type="EC" id="1.8.1.2" evidence="3"/>
<keyword evidence="8" id="KW-0813">Transport</keyword>
<evidence type="ECO:0000256" key="9">
    <source>
        <dbReference type="ARBA" id="ARBA00023002"/>
    </source>
</evidence>
<dbReference type="InterPro" id="IPR003097">
    <property type="entry name" value="CysJ-like_FAD-binding"/>
</dbReference>
<dbReference type="GO" id="GO:0050660">
    <property type="term" value="F:flavin adenine dinucleotide binding"/>
    <property type="evidence" value="ECO:0007669"/>
    <property type="project" value="TreeGrafter"/>
</dbReference>
<proteinExistence type="predicted"/>
<organism evidence="14 15">
    <name type="scientific">Proteobacteria bacterium 228</name>
    <dbReference type="NCBI Taxonomy" id="2083153"/>
    <lineage>
        <taxon>Bacteria</taxon>
        <taxon>Pseudomonadati</taxon>
        <taxon>Pseudomonadota</taxon>
    </lineage>
</organism>
<keyword evidence="8" id="KW-0249">Electron transport</keyword>
<keyword evidence="10" id="KW-0028">Amino-acid biosynthesis</keyword>
<evidence type="ECO:0000256" key="1">
    <source>
        <dbReference type="ARBA" id="ARBA00001917"/>
    </source>
</evidence>
<accession>A0A2S5KN01</accession>
<dbReference type="Gene3D" id="3.40.50.360">
    <property type="match status" value="1"/>
</dbReference>
<dbReference type="PROSITE" id="PS51384">
    <property type="entry name" value="FAD_FR"/>
    <property type="match status" value="1"/>
</dbReference>
<sequence>MTATPSIAVGYASESGNAETLARHLTQLLHDQFQQQLPSQTPAITCLSLDDLAAQVAHADILLLISSTYGAGDIPSNGGHFLSELKAKRLQVQEKQMAVLALGDRAYDSFCQAGRDLYRLLAEQGAHVLVPLFEADTSFQPTYNQWLSRLLPRLGLAVPEKLLAFSKTYSAREPFLATLTHQHRLTSATADKDVRHYVLNISGAGIHYQAGDSIGVMPVNSRQRVDEVLAAAGLQGNEYCRRADGHDGPVAELLSRHIELTTPGQTMLQWLAEITGAEWLQALLHPSQVQALCQFQFTADLAEVLRRVAGQVDPLQLLARQSGLLPRYYSLSASPLSHPDELHLTVATLSYSKQGATVQGTASGWLASLPLGAKVPVFLQPSPLFRLPEDPDRDVIMIGPGTGIAPFRAFLHEREQLQAGGRNWLFFGERHRASHYLYQADLLRWQLRKELTRLDLAFSRDQEESVYVQHLLLQHAAEVFAWLENGACLYVCGDKTRMAADVDRALRQVLVEGGGMSVADAGRYLLRLRMEKRYLRDVY</sequence>
<evidence type="ECO:0000256" key="10">
    <source>
        <dbReference type="ARBA" id="ARBA00023192"/>
    </source>
</evidence>
<dbReference type="GO" id="GO:0010181">
    <property type="term" value="F:FMN binding"/>
    <property type="evidence" value="ECO:0007669"/>
    <property type="project" value="InterPro"/>
</dbReference>
<evidence type="ECO:0000259" key="12">
    <source>
        <dbReference type="PROSITE" id="PS50902"/>
    </source>
</evidence>
<feature type="domain" description="FAD-binding FR-type" evidence="13">
    <location>
        <begin position="172"/>
        <end position="388"/>
    </location>
</feature>
<dbReference type="PRINTS" id="PR00371">
    <property type="entry name" value="FPNCR"/>
</dbReference>